<keyword evidence="4" id="KW-0460">Magnesium</keyword>
<dbReference type="Proteomes" id="UP001597497">
    <property type="component" value="Unassembled WGS sequence"/>
</dbReference>
<keyword evidence="1 4" id="KW-0489">Methyltransferase</keyword>
<dbReference type="InterPro" id="IPR050362">
    <property type="entry name" value="Cation-dep_OMT"/>
</dbReference>
<dbReference type="SUPFAM" id="SSF53335">
    <property type="entry name" value="S-adenosyl-L-methionine-dependent methyltransferases"/>
    <property type="match status" value="1"/>
</dbReference>
<dbReference type="InterPro" id="IPR002935">
    <property type="entry name" value="SAM_O-MeTrfase"/>
</dbReference>
<keyword evidence="3 4" id="KW-0949">S-adenosyl-L-methionine</keyword>
<name>A0ABW5R6N3_9BACL</name>
<keyword evidence="4" id="KW-0479">Metal-binding</keyword>
<keyword evidence="2 4" id="KW-0808">Transferase</keyword>
<sequence length="213" mass="23678">MTESMSAYMHALLPERHPVLARLEQESREEGIPSIVPEAGRVLAWLVQTRQPRRILEIGTAIGYSGISMALACDNSELISLELDEQRAARARHNLAEAGLSDRSQVVIGDAACTLDTLVEPFDFVFIDAAKGQYPVFLEKALPKCTEGALIVTDNVLFRGYPSLPESEVPKKYRSLVRKLKGYNEYLMNHPQMNTMMLTVGDGLAVSTIYHSR</sequence>
<dbReference type="InterPro" id="IPR029063">
    <property type="entry name" value="SAM-dependent_MTases_sf"/>
</dbReference>
<feature type="binding site" evidence="4">
    <location>
        <position position="128"/>
    </location>
    <ligand>
        <name>Mg(2+)</name>
        <dbReference type="ChEBI" id="CHEBI:18420"/>
    </ligand>
</feature>
<dbReference type="RefSeq" id="WP_379927963.1">
    <property type="nucleotide sequence ID" value="NZ_JBHUMM010000002.1"/>
</dbReference>
<keyword evidence="6" id="KW-1185">Reference proteome</keyword>
<dbReference type="CDD" id="cd02440">
    <property type="entry name" value="AdoMet_MTases"/>
    <property type="match status" value="1"/>
</dbReference>
<feature type="binding site" evidence="4">
    <location>
        <position position="65"/>
    </location>
    <ligand>
        <name>S-adenosyl-L-methionine</name>
        <dbReference type="ChEBI" id="CHEBI:59789"/>
    </ligand>
</feature>
<accession>A0ABW5R6N3</accession>
<feature type="binding site" evidence="4">
    <location>
        <begin position="110"/>
        <end position="111"/>
    </location>
    <ligand>
        <name>S-adenosyl-L-methionine</name>
        <dbReference type="ChEBI" id="CHEBI:59789"/>
    </ligand>
</feature>
<dbReference type="PANTHER" id="PTHR10509">
    <property type="entry name" value="O-METHYLTRANSFERASE-RELATED"/>
    <property type="match status" value="1"/>
</dbReference>
<dbReference type="GO" id="GO:0008168">
    <property type="term" value="F:methyltransferase activity"/>
    <property type="evidence" value="ECO:0007669"/>
    <property type="project" value="UniProtKB-KW"/>
</dbReference>
<dbReference type="PROSITE" id="PS51682">
    <property type="entry name" value="SAM_OMT_I"/>
    <property type="match status" value="1"/>
</dbReference>
<feature type="binding site" evidence="4">
    <location>
        <position position="128"/>
    </location>
    <ligand>
        <name>S-adenosyl-L-methionine</name>
        <dbReference type="ChEBI" id="CHEBI:59789"/>
    </ligand>
</feature>
<feature type="binding site" evidence="4">
    <location>
        <position position="155"/>
    </location>
    <ligand>
        <name>Mg(2+)</name>
        <dbReference type="ChEBI" id="CHEBI:18420"/>
    </ligand>
</feature>
<evidence type="ECO:0000313" key="5">
    <source>
        <dbReference type="EMBL" id="MFD2670391.1"/>
    </source>
</evidence>
<feature type="binding site" evidence="4">
    <location>
        <position position="154"/>
    </location>
    <ligand>
        <name>Mg(2+)</name>
        <dbReference type="ChEBI" id="CHEBI:18420"/>
    </ligand>
</feature>
<dbReference type="InterPro" id="IPR043675">
    <property type="entry name" value="TrmR_methyltr"/>
</dbReference>
<dbReference type="Pfam" id="PF01596">
    <property type="entry name" value="Methyltransf_3"/>
    <property type="match status" value="1"/>
</dbReference>
<comment type="function">
    <text evidence="4">Catalyzes the methylation of 5-hydroxyuridine (ho5U) to form 5-methoxyuridine (mo5U) at position 34 in tRNAs.</text>
</comment>
<comment type="catalytic activity">
    <reaction evidence="4">
        <text>5-hydroxyuridine(34) in tRNA + S-adenosyl-L-methionine = 5-methoxyuridine(34) in tRNA + S-adenosyl-L-homocysteine + H(+)</text>
        <dbReference type="Rhea" id="RHEA:60524"/>
        <dbReference type="Rhea" id="RHEA-COMP:13381"/>
        <dbReference type="Rhea" id="RHEA-COMP:15591"/>
        <dbReference type="ChEBI" id="CHEBI:15378"/>
        <dbReference type="ChEBI" id="CHEBI:57856"/>
        <dbReference type="ChEBI" id="CHEBI:59789"/>
        <dbReference type="ChEBI" id="CHEBI:136877"/>
        <dbReference type="ChEBI" id="CHEBI:143860"/>
    </reaction>
</comment>
<comment type="similarity">
    <text evidence="4">Belongs to the class I-like SAM-binding methyltransferase superfamily. Cation-dependent O-methyltransferase family.</text>
</comment>
<dbReference type="EC" id="2.1.1.-" evidence="4"/>
<dbReference type="Gene3D" id="3.40.50.150">
    <property type="entry name" value="Vaccinia Virus protein VP39"/>
    <property type="match status" value="1"/>
</dbReference>
<feature type="binding site" evidence="4">
    <location>
        <position position="35"/>
    </location>
    <ligand>
        <name>S-adenosyl-L-methionine</name>
        <dbReference type="ChEBI" id="CHEBI:59789"/>
    </ligand>
</feature>
<evidence type="ECO:0000256" key="2">
    <source>
        <dbReference type="ARBA" id="ARBA00022679"/>
    </source>
</evidence>
<dbReference type="GO" id="GO:0032259">
    <property type="term" value="P:methylation"/>
    <property type="evidence" value="ECO:0007669"/>
    <property type="project" value="UniProtKB-KW"/>
</dbReference>
<comment type="caution">
    <text evidence="5">The sequence shown here is derived from an EMBL/GenBank/DDBJ whole genome shotgun (WGS) entry which is preliminary data.</text>
</comment>
<reference evidence="6" key="1">
    <citation type="journal article" date="2019" name="Int. J. Syst. Evol. Microbiol.">
        <title>The Global Catalogue of Microorganisms (GCM) 10K type strain sequencing project: providing services to taxonomists for standard genome sequencing and annotation.</title>
        <authorList>
            <consortium name="The Broad Institute Genomics Platform"/>
            <consortium name="The Broad Institute Genome Sequencing Center for Infectious Disease"/>
            <person name="Wu L."/>
            <person name="Ma J."/>
        </authorList>
    </citation>
    <scope>NUCLEOTIDE SEQUENCE [LARGE SCALE GENOMIC DNA]</scope>
    <source>
        <strain evidence="6">KCTC 33676</strain>
    </source>
</reference>
<feature type="binding site" evidence="4">
    <location>
        <position position="82"/>
    </location>
    <ligand>
        <name>S-adenosyl-L-methionine</name>
        <dbReference type="ChEBI" id="CHEBI:59789"/>
    </ligand>
</feature>
<gene>
    <name evidence="4" type="primary">trmR</name>
    <name evidence="5" type="ORF">ACFSUC_02070</name>
</gene>
<evidence type="ECO:0000313" key="6">
    <source>
        <dbReference type="Proteomes" id="UP001597497"/>
    </source>
</evidence>
<comment type="subunit">
    <text evidence="4">Homodimer.</text>
</comment>
<protein>
    <recommendedName>
        <fullName evidence="4">tRNA 5-hydroxyuridine methyltransferase</fullName>
        <ecNumber evidence="4">2.1.1.-</ecNumber>
    </recommendedName>
    <alternativeName>
        <fullName evidence="4">ho5U methyltransferase</fullName>
    </alternativeName>
</protein>
<keyword evidence="4" id="KW-0819">tRNA processing</keyword>
<proteinExistence type="inferred from homology"/>
<evidence type="ECO:0000256" key="4">
    <source>
        <dbReference type="HAMAP-Rule" id="MF_02217"/>
    </source>
</evidence>
<organism evidence="5 6">
    <name type="scientific">Marinicrinis sediminis</name>
    <dbReference type="NCBI Taxonomy" id="1652465"/>
    <lineage>
        <taxon>Bacteria</taxon>
        <taxon>Bacillati</taxon>
        <taxon>Bacillota</taxon>
        <taxon>Bacilli</taxon>
        <taxon>Bacillales</taxon>
        <taxon>Paenibacillaceae</taxon>
    </lineage>
</organism>
<evidence type="ECO:0000256" key="1">
    <source>
        <dbReference type="ARBA" id="ARBA00022603"/>
    </source>
</evidence>
<dbReference type="HAMAP" id="MF_02217">
    <property type="entry name" value="TrmR_methyltr"/>
    <property type="match status" value="1"/>
</dbReference>
<evidence type="ECO:0000256" key="3">
    <source>
        <dbReference type="ARBA" id="ARBA00022691"/>
    </source>
</evidence>
<dbReference type="EMBL" id="JBHUMM010000002">
    <property type="protein sequence ID" value="MFD2670391.1"/>
    <property type="molecule type" value="Genomic_DNA"/>
</dbReference>
<dbReference type="PANTHER" id="PTHR10509:SF14">
    <property type="entry name" value="CAFFEOYL-COA O-METHYLTRANSFERASE 3-RELATED"/>
    <property type="match status" value="1"/>
</dbReference>